<reference evidence="3 4" key="1">
    <citation type="submission" date="2023-07" db="EMBL/GenBank/DDBJ databases">
        <title>Comparative genomics of wheat-associated soil bacteria to identify genetic determinants of phenazine resistance.</title>
        <authorList>
            <person name="Mouncey N."/>
        </authorList>
    </citation>
    <scope>NUCLEOTIDE SEQUENCE [LARGE SCALE GENOMIC DNA]</scope>
    <source>
        <strain evidence="3 4">W4I9-1</strain>
    </source>
</reference>
<organism evidence="3 4">
    <name type="scientific">Microbacterium natoriense</name>
    <dbReference type="NCBI Taxonomy" id="284570"/>
    <lineage>
        <taxon>Bacteria</taxon>
        <taxon>Bacillati</taxon>
        <taxon>Actinomycetota</taxon>
        <taxon>Actinomycetes</taxon>
        <taxon>Micrococcales</taxon>
        <taxon>Microbacteriaceae</taxon>
        <taxon>Microbacterium</taxon>
    </lineage>
</organism>
<keyword evidence="2" id="KW-0812">Transmembrane</keyword>
<keyword evidence="2" id="KW-1133">Transmembrane helix</keyword>
<evidence type="ECO:0000256" key="1">
    <source>
        <dbReference type="SAM" id="MobiDB-lite"/>
    </source>
</evidence>
<evidence type="ECO:0000313" key="4">
    <source>
        <dbReference type="Proteomes" id="UP001244427"/>
    </source>
</evidence>
<feature type="compositionally biased region" description="Basic and acidic residues" evidence="1">
    <location>
        <begin position="143"/>
        <end position="170"/>
    </location>
</feature>
<feature type="compositionally biased region" description="Acidic residues" evidence="1">
    <location>
        <begin position="171"/>
        <end position="180"/>
    </location>
</feature>
<feature type="transmembrane region" description="Helical" evidence="2">
    <location>
        <begin position="41"/>
        <end position="62"/>
    </location>
</feature>
<evidence type="ECO:0000256" key="2">
    <source>
        <dbReference type="SAM" id="Phobius"/>
    </source>
</evidence>
<accession>A0AAW8EZ09</accession>
<evidence type="ECO:0000313" key="3">
    <source>
        <dbReference type="EMBL" id="MDQ0648546.1"/>
    </source>
</evidence>
<protein>
    <submittedName>
        <fullName evidence="3">Uncharacterized protein</fullName>
    </submittedName>
</protein>
<gene>
    <name evidence="3" type="ORF">QFZ53_002742</name>
</gene>
<keyword evidence="2" id="KW-0472">Membrane</keyword>
<proteinExistence type="predicted"/>
<dbReference type="AlphaFoldDB" id="A0AAW8EZ09"/>
<feature type="region of interest" description="Disordered" evidence="1">
    <location>
        <begin position="130"/>
        <end position="180"/>
    </location>
</feature>
<keyword evidence="4" id="KW-1185">Reference proteome</keyword>
<comment type="caution">
    <text evidence="3">The sequence shown here is derived from an EMBL/GenBank/DDBJ whole genome shotgun (WGS) entry which is preliminary data.</text>
</comment>
<sequence>MIAVAGAMTIVTLQLLGIVDVPAWWQSLGVWWRDAGWPWTSAWLVSPGFGGFAAVVAASLAFGGSRHQVRLNAWWQRVEWALNLYVKPNATSIEREAGAAAVVELQTTRLARRADRAFLAEVARAVTFDPNGDGLEQDDWADAEARDEAEHDALLDANAEGRADAEREGSSEDEPSSEAR</sequence>
<name>A0AAW8EZ09_9MICO</name>
<dbReference type="Proteomes" id="UP001244427">
    <property type="component" value="Unassembled WGS sequence"/>
</dbReference>
<dbReference type="EMBL" id="JAUSXV010000001">
    <property type="protein sequence ID" value="MDQ0648546.1"/>
    <property type="molecule type" value="Genomic_DNA"/>
</dbReference>